<comment type="caution">
    <text evidence="1">The sequence shown here is derived from an EMBL/GenBank/DDBJ whole genome shotgun (WGS) entry which is preliminary data.</text>
</comment>
<evidence type="ECO:0008006" key="3">
    <source>
        <dbReference type="Google" id="ProtNLM"/>
    </source>
</evidence>
<sequence length="386" mass="41354">MRTDNGFSRPIDPIEWWFLGFPRKVSAALNLCVEGTGHIGPGELRRAVAVASRACPGARLVRRGRTWVDSGVAPAVTVTHGLPADAPELRTSLPGRAGRTCEVVLFAGPQPTVVFRAGHAVMDARGLLWWARDVFRVLRGEEPAGAPSPATFEDLDDPLHRQAGEAGSDTGMPALLGIPPGADLRRQLWRRCTIEGTVPALEARLAAALVELSGHPVAPVGFVVDVRPGHPEIRSTGNLSLAVSLDLRAGDSWPEVDRQLADALADRTCRVDAPGAEILKAPLPLLRHIVRRVDRSARRDDRHSLLAEVYHLGPVRPGWFHTDGFTAAAGYVLCPMEPGAALSVVATEGDGRTDLTLSWWDGPGMAERVDALLDRLGAALVPQETG</sequence>
<evidence type="ECO:0000313" key="1">
    <source>
        <dbReference type="EMBL" id="RSM38901.1"/>
    </source>
</evidence>
<dbReference type="EMBL" id="QHHU01000053">
    <property type="protein sequence ID" value="RSM38901.1"/>
    <property type="molecule type" value="Genomic_DNA"/>
</dbReference>
<dbReference type="RefSeq" id="WP_020638025.1">
    <property type="nucleotide sequence ID" value="NZ_QHHU01000053.1"/>
</dbReference>
<dbReference type="OrthoDB" id="2472181at2"/>
<gene>
    <name evidence="1" type="ORF">DMA12_31430</name>
</gene>
<organism evidence="1 2">
    <name type="scientific">Amycolatopsis balhimycina DSM 5908</name>
    <dbReference type="NCBI Taxonomy" id="1081091"/>
    <lineage>
        <taxon>Bacteria</taxon>
        <taxon>Bacillati</taxon>
        <taxon>Actinomycetota</taxon>
        <taxon>Actinomycetes</taxon>
        <taxon>Pseudonocardiales</taxon>
        <taxon>Pseudonocardiaceae</taxon>
        <taxon>Amycolatopsis</taxon>
    </lineage>
</organism>
<dbReference type="AlphaFoldDB" id="A0A428W712"/>
<name>A0A428W712_AMYBA</name>
<accession>A0A428W712</accession>
<dbReference type="Proteomes" id="UP000286716">
    <property type="component" value="Unassembled WGS sequence"/>
</dbReference>
<evidence type="ECO:0000313" key="2">
    <source>
        <dbReference type="Proteomes" id="UP000286716"/>
    </source>
</evidence>
<protein>
    <recommendedName>
        <fullName evidence="3">Peptide synthetase</fullName>
    </recommendedName>
</protein>
<reference evidence="1 2" key="1">
    <citation type="submission" date="2018-05" db="EMBL/GenBank/DDBJ databases">
        <title>Evolution of GPA BGCs.</title>
        <authorList>
            <person name="Waglechner N."/>
            <person name="Wright G.D."/>
        </authorList>
    </citation>
    <scope>NUCLEOTIDE SEQUENCE [LARGE SCALE GENOMIC DNA]</scope>
    <source>
        <strain evidence="1 2">DSM 5908</strain>
    </source>
</reference>
<keyword evidence="2" id="KW-1185">Reference proteome</keyword>
<proteinExistence type="predicted"/>